<organism evidence="2">
    <name type="scientific">Leclercia adecarboxylata</name>
    <dbReference type="NCBI Taxonomy" id="83655"/>
    <lineage>
        <taxon>Bacteria</taxon>
        <taxon>Pseudomonadati</taxon>
        <taxon>Pseudomonadota</taxon>
        <taxon>Gammaproteobacteria</taxon>
        <taxon>Enterobacterales</taxon>
        <taxon>Enterobacteriaceae</taxon>
        <taxon>Leclercia</taxon>
    </lineage>
</organism>
<dbReference type="RefSeq" id="WP_181726277.1">
    <property type="nucleotide sequence ID" value="NZ_JASGNS010000002.1"/>
</dbReference>
<keyword evidence="2" id="KW-0614">Plasmid</keyword>
<keyword evidence="1" id="KW-0812">Transmembrane</keyword>
<dbReference type="EMBL" id="MN842294">
    <property type="protein sequence ID" value="QIS34322.1"/>
    <property type="molecule type" value="Genomic_DNA"/>
</dbReference>
<proteinExistence type="predicted"/>
<evidence type="ECO:0000256" key="1">
    <source>
        <dbReference type="SAM" id="Phobius"/>
    </source>
</evidence>
<sequence>MSTNYTYQHLVTPGANAAHYGNREPRRKKHRHGFFGLSSLEIIIGTLVGLVEQSIHQDIASWATEVMLAIGFAAGSAVWLAGPFCIALACVISTLVGSSVLNWRSIAVGVLVGLVEQLFHAVLLKWAIGVLLAVGFSTVAAVGMAGTFCIALPCLITAAICKLK</sequence>
<protein>
    <submittedName>
        <fullName evidence="2">Uncharacterized protein</fullName>
    </submittedName>
</protein>
<keyword evidence="1" id="KW-0472">Membrane</keyword>
<reference evidence="2" key="1">
    <citation type="submission" date="2019-12" db="EMBL/GenBank/DDBJ databases">
        <title>Compelete sequence of Tn6502.</title>
        <authorList>
            <person name="Zhou D."/>
        </authorList>
    </citation>
    <scope>NUCLEOTIDE SEQUENCE</scope>
    <source>
        <strain evidence="2">G426</strain>
        <plasmid evidence="2">pG426-FII</plasmid>
    </source>
</reference>
<feature type="transmembrane region" description="Helical" evidence="1">
    <location>
        <begin position="33"/>
        <end position="51"/>
    </location>
</feature>
<dbReference type="AlphaFoldDB" id="A0A6H0A365"/>
<feature type="transmembrane region" description="Helical" evidence="1">
    <location>
        <begin position="134"/>
        <end position="161"/>
    </location>
</feature>
<feature type="transmembrane region" description="Helical" evidence="1">
    <location>
        <begin position="66"/>
        <end position="96"/>
    </location>
</feature>
<accession>A0A6H0A365</accession>
<name>A0A6H0A365_9ENTR</name>
<keyword evidence="1" id="KW-1133">Transmembrane helix</keyword>
<geneLocation type="plasmid" evidence="2">
    <name>pG426-FII</name>
</geneLocation>
<evidence type="ECO:0000313" key="2">
    <source>
        <dbReference type="EMBL" id="QIS34322.1"/>
    </source>
</evidence>
<feature type="transmembrane region" description="Helical" evidence="1">
    <location>
        <begin position="108"/>
        <end position="128"/>
    </location>
</feature>